<feature type="region of interest" description="Disordered" evidence="2">
    <location>
        <begin position="361"/>
        <end position="499"/>
    </location>
</feature>
<evidence type="ECO:0000256" key="1">
    <source>
        <dbReference type="SAM" id="Coils"/>
    </source>
</evidence>
<feature type="domain" description="DUF7923" evidence="3">
    <location>
        <begin position="112"/>
        <end position="265"/>
    </location>
</feature>
<feature type="compositionally biased region" description="Basic and acidic residues" evidence="2">
    <location>
        <begin position="425"/>
        <end position="434"/>
    </location>
</feature>
<evidence type="ECO:0000259" key="3">
    <source>
        <dbReference type="Pfam" id="PF25540"/>
    </source>
</evidence>
<name>A0A438MWQ3_EXOME</name>
<dbReference type="PANTHER" id="PTHR37543">
    <property type="entry name" value="CCCH ZINC FINGER DNA BINDING PROTEIN (AFU_ORTHOLOGUE AFUA_5G12760)"/>
    <property type="match status" value="1"/>
</dbReference>
<accession>A0A438MWQ3</accession>
<dbReference type="Pfam" id="PF25543">
    <property type="entry name" value="zf-CCCH_tandem"/>
    <property type="match status" value="1"/>
</dbReference>
<dbReference type="AlphaFoldDB" id="A0A438MWQ3"/>
<dbReference type="OrthoDB" id="2270193at2759"/>
<feature type="domain" description="C3H1-type" evidence="4">
    <location>
        <begin position="591"/>
        <end position="619"/>
    </location>
</feature>
<dbReference type="Proteomes" id="UP000288859">
    <property type="component" value="Unassembled WGS sequence"/>
</dbReference>
<dbReference type="VEuPathDB" id="FungiDB:PV10_03683"/>
<proteinExistence type="predicted"/>
<gene>
    <name evidence="6" type="ORF">B0A52_08909</name>
</gene>
<dbReference type="Pfam" id="PF25540">
    <property type="entry name" value="DUF7923"/>
    <property type="match status" value="1"/>
</dbReference>
<reference evidence="6 7" key="1">
    <citation type="submission" date="2017-03" db="EMBL/GenBank/DDBJ databases">
        <title>Genomes of endolithic fungi from Antarctica.</title>
        <authorList>
            <person name="Coleine C."/>
            <person name="Masonjones S."/>
            <person name="Stajich J.E."/>
        </authorList>
    </citation>
    <scope>NUCLEOTIDE SEQUENCE [LARGE SCALE GENOMIC DNA]</scope>
    <source>
        <strain evidence="6 7">CCFEE 6314</strain>
    </source>
</reference>
<feature type="compositionally biased region" description="Low complexity" evidence="2">
    <location>
        <begin position="459"/>
        <end position="480"/>
    </location>
</feature>
<feature type="compositionally biased region" description="Polar residues" evidence="2">
    <location>
        <begin position="482"/>
        <end position="491"/>
    </location>
</feature>
<dbReference type="InterPro" id="IPR000571">
    <property type="entry name" value="Znf_CCCH"/>
</dbReference>
<sequence>MDSLLKKHAAWKVRNAAYALHLSEQEEMIDAFVDLVTRQEREIQMLKTSASASASASTPNPTVPDISVPSQSEDDRFETLKNELEQEKDIRARWQARAKDVESQIQKEDTLQVLVLIDGNHHFFDDALVKAGPNGARDAVHTLLEEVRGFARSQHKHDSAPLPENIKVVVHVFCDIGRLADDLSTANLLPDPDALWGFVQEICKIEPFVTVNFYSLCIENCHVRHVFLAMSPSSGYYNILQLYNDDDYTRKKTSLVEPGSGFPPGLGLAYHTARFSSLKAISSTGSSVPEGRITAPTAESNPRIVSAALEKSGDMSDLLGSIDGDWVADTTRLAKVDTPPTTAKAFNWESEGGHLGQAPIATEWEDEAKDKSSTTANRHKREESSRPTNQGHLGRGGGKGRAPPIAAVKTNGVKGHGSHPMQSRLEQRAVREFEGSWDDIPPDQKSTTEGFTPNHDRPPSAAWSRAPSSGSSSRPDAPVSHMSRSSPTSRVAASPMRAAAEVSGPKLGIIGRPGSSSSSNESAFLLSTTRGINGLSRKTFQSSHVRQRQPEPERRPVFSPIALNKYGQRIDLSLPTPTSAEQRLFQDRHLTHKLCNHYHLRAACTQPEGKQCPYDHGEIDTSLYLQLRSKARLIPCVDGPDCRDQTCFNGHHCPNVGSLRECGRPNCPFGRAGMHDTRSFEVVKMIDVPEVRS</sequence>
<feature type="coiled-coil region" evidence="1">
    <location>
        <begin position="77"/>
        <end position="104"/>
    </location>
</feature>
<protein>
    <recommendedName>
        <fullName evidence="8">C3H1-type domain-containing protein</fullName>
    </recommendedName>
</protein>
<evidence type="ECO:0000313" key="6">
    <source>
        <dbReference type="EMBL" id="RVX67556.1"/>
    </source>
</evidence>
<comment type="caution">
    <text evidence="6">The sequence shown here is derived from an EMBL/GenBank/DDBJ whole genome shotgun (WGS) entry which is preliminary data.</text>
</comment>
<evidence type="ECO:0000259" key="5">
    <source>
        <dbReference type="Pfam" id="PF25543"/>
    </source>
</evidence>
<keyword evidence="1" id="KW-0175">Coiled coil</keyword>
<dbReference type="InterPro" id="IPR057683">
    <property type="entry name" value="DUF7923"/>
</dbReference>
<dbReference type="PANTHER" id="PTHR37543:SF1">
    <property type="entry name" value="CCCH ZINC FINGER DNA BINDING PROTEIN (AFU_ORTHOLOGUE AFUA_5G12760)"/>
    <property type="match status" value="1"/>
</dbReference>
<evidence type="ECO:0000256" key="2">
    <source>
        <dbReference type="SAM" id="MobiDB-lite"/>
    </source>
</evidence>
<organism evidence="6 7">
    <name type="scientific">Exophiala mesophila</name>
    <name type="common">Black yeast-like fungus</name>
    <dbReference type="NCBI Taxonomy" id="212818"/>
    <lineage>
        <taxon>Eukaryota</taxon>
        <taxon>Fungi</taxon>
        <taxon>Dikarya</taxon>
        <taxon>Ascomycota</taxon>
        <taxon>Pezizomycotina</taxon>
        <taxon>Eurotiomycetes</taxon>
        <taxon>Chaetothyriomycetidae</taxon>
        <taxon>Chaetothyriales</taxon>
        <taxon>Herpotrichiellaceae</taxon>
        <taxon>Exophiala</taxon>
    </lineage>
</organism>
<evidence type="ECO:0000259" key="4">
    <source>
        <dbReference type="Pfam" id="PF25542"/>
    </source>
</evidence>
<evidence type="ECO:0008006" key="8">
    <source>
        <dbReference type="Google" id="ProtNLM"/>
    </source>
</evidence>
<dbReference type="Pfam" id="PF25542">
    <property type="entry name" value="zf-CCCH_12"/>
    <property type="match status" value="1"/>
</dbReference>
<evidence type="ECO:0000313" key="7">
    <source>
        <dbReference type="Proteomes" id="UP000288859"/>
    </source>
</evidence>
<dbReference type="InterPro" id="IPR057654">
    <property type="entry name" value="Znf-CCCH_tandem"/>
</dbReference>
<dbReference type="EMBL" id="NAJM01000047">
    <property type="protein sequence ID" value="RVX67556.1"/>
    <property type="molecule type" value="Genomic_DNA"/>
</dbReference>
<feature type="domain" description="Tandem CCCH zinc finger" evidence="5">
    <location>
        <begin position="627"/>
        <end position="676"/>
    </location>
</feature>
<feature type="region of interest" description="Disordered" evidence="2">
    <location>
        <begin position="47"/>
        <end position="76"/>
    </location>
</feature>